<sequence>MDAIFNQFRDKKWFSCSQALTILSIPLIFPLLFNWVAFGPGEREFGISISIPFLTFEFDRANEIIGRIAFGIPALLMDAFLGYGM</sequence>
<keyword evidence="1" id="KW-1133">Transmembrane helix</keyword>
<organism evidence="2 3">
    <name type="scientific">Candidatus Desulfolinea nitratireducens</name>
    <dbReference type="NCBI Taxonomy" id="2841698"/>
    <lineage>
        <taxon>Bacteria</taxon>
        <taxon>Bacillati</taxon>
        <taxon>Chloroflexota</taxon>
        <taxon>Anaerolineae</taxon>
        <taxon>Anaerolineales</taxon>
        <taxon>Anaerolineales incertae sedis</taxon>
        <taxon>Candidatus Desulfolinea</taxon>
    </lineage>
</organism>
<protein>
    <submittedName>
        <fullName evidence="2">Uncharacterized protein</fullName>
    </submittedName>
</protein>
<reference evidence="2 3" key="1">
    <citation type="submission" date="2020-08" db="EMBL/GenBank/DDBJ databases">
        <title>Bridging the membrane lipid divide: bacteria of the FCB group superphylum have the potential to synthesize archaeal ether lipids.</title>
        <authorList>
            <person name="Villanueva L."/>
            <person name="Von Meijenfeldt F.A.B."/>
            <person name="Westbye A.B."/>
            <person name="Yadav S."/>
            <person name="Hopmans E.C."/>
            <person name="Dutilh B.E."/>
            <person name="Sinninghe Damste J.S."/>
        </authorList>
    </citation>
    <scope>NUCLEOTIDE SEQUENCE [LARGE SCALE GENOMIC DNA]</scope>
    <source>
        <strain evidence="2">NIOZ-UU36</strain>
    </source>
</reference>
<evidence type="ECO:0000256" key="1">
    <source>
        <dbReference type="SAM" id="Phobius"/>
    </source>
</evidence>
<feature type="transmembrane region" description="Helical" evidence="1">
    <location>
        <begin position="20"/>
        <end position="38"/>
    </location>
</feature>
<gene>
    <name evidence="2" type="ORF">H8E29_12105</name>
</gene>
<proteinExistence type="predicted"/>
<name>A0A8J6NN75_9CHLR</name>
<keyword evidence="1" id="KW-0812">Transmembrane</keyword>
<accession>A0A8J6NN75</accession>
<dbReference type="Proteomes" id="UP000614469">
    <property type="component" value="Unassembled WGS sequence"/>
</dbReference>
<evidence type="ECO:0000313" key="3">
    <source>
        <dbReference type="Proteomes" id="UP000614469"/>
    </source>
</evidence>
<dbReference type="AlphaFoldDB" id="A0A8J6NN75"/>
<keyword evidence="1" id="KW-0472">Membrane</keyword>
<dbReference type="EMBL" id="JACNJN010000135">
    <property type="protein sequence ID" value="MBC8336001.1"/>
    <property type="molecule type" value="Genomic_DNA"/>
</dbReference>
<comment type="caution">
    <text evidence="2">The sequence shown here is derived from an EMBL/GenBank/DDBJ whole genome shotgun (WGS) entry which is preliminary data.</text>
</comment>
<feature type="transmembrane region" description="Helical" evidence="1">
    <location>
        <begin position="64"/>
        <end position="83"/>
    </location>
</feature>
<evidence type="ECO:0000313" key="2">
    <source>
        <dbReference type="EMBL" id="MBC8336001.1"/>
    </source>
</evidence>